<gene>
    <name evidence="1" type="ORF">GCM10009105_04680</name>
</gene>
<proteinExistence type="predicted"/>
<reference evidence="2" key="1">
    <citation type="journal article" date="2019" name="Int. J. Syst. Evol. Microbiol.">
        <title>The Global Catalogue of Microorganisms (GCM) 10K type strain sequencing project: providing services to taxonomists for standard genome sequencing and annotation.</title>
        <authorList>
            <consortium name="The Broad Institute Genomics Platform"/>
            <consortium name="The Broad Institute Genome Sequencing Center for Infectious Disease"/>
            <person name="Wu L."/>
            <person name="Ma J."/>
        </authorList>
    </citation>
    <scope>NUCLEOTIDE SEQUENCE [LARGE SCALE GENOMIC DNA]</scope>
    <source>
        <strain evidence="2">JCM 15421</strain>
    </source>
</reference>
<sequence>MNGATPRGFAVTRAILTLALRAGCAVRARSGARSRYLRANGSVGTPQQLSNFYCLPG</sequence>
<dbReference type="EMBL" id="BAAAEU010000002">
    <property type="protein sequence ID" value="GAA0706536.1"/>
    <property type="molecule type" value="Genomic_DNA"/>
</dbReference>
<organism evidence="1 2">
    <name type="scientific">Dokdonella soli</name>
    <dbReference type="NCBI Taxonomy" id="529810"/>
    <lineage>
        <taxon>Bacteria</taxon>
        <taxon>Pseudomonadati</taxon>
        <taxon>Pseudomonadota</taxon>
        <taxon>Gammaproteobacteria</taxon>
        <taxon>Lysobacterales</taxon>
        <taxon>Rhodanobacteraceae</taxon>
        <taxon>Dokdonella</taxon>
    </lineage>
</organism>
<dbReference type="Proteomes" id="UP001501523">
    <property type="component" value="Unassembled WGS sequence"/>
</dbReference>
<keyword evidence="2" id="KW-1185">Reference proteome</keyword>
<comment type="caution">
    <text evidence="1">The sequence shown here is derived from an EMBL/GenBank/DDBJ whole genome shotgun (WGS) entry which is preliminary data.</text>
</comment>
<protein>
    <submittedName>
        <fullName evidence="1">Uncharacterized protein</fullName>
    </submittedName>
</protein>
<evidence type="ECO:0000313" key="1">
    <source>
        <dbReference type="EMBL" id="GAA0706536.1"/>
    </source>
</evidence>
<accession>A0ABP3TID7</accession>
<name>A0ABP3TID7_9GAMM</name>
<evidence type="ECO:0000313" key="2">
    <source>
        <dbReference type="Proteomes" id="UP001501523"/>
    </source>
</evidence>